<dbReference type="EMBL" id="LR796907">
    <property type="protein sequence ID" value="CAB4173729.1"/>
    <property type="molecule type" value="Genomic_DNA"/>
</dbReference>
<evidence type="ECO:0000313" key="4">
    <source>
        <dbReference type="EMBL" id="CAB4215430.1"/>
    </source>
</evidence>
<evidence type="ECO:0000313" key="5">
    <source>
        <dbReference type="EMBL" id="CAB5238947.1"/>
    </source>
</evidence>
<proteinExistence type="predicted"/>
<evidence type="ECO:0000313" key="2">
    <source>
        <dbReference type="EMBL" id="CAB4189314.1"/>
    </source>
</evidence>
<accession>A0A6J5R5N0</accession>
<sequence>MSGSLTFSGNEITDATRAIGTSGDGATAPAGVGIWPAATNNVTNGNFTTNTTGWTLTDADSSTTWTRDTGSNGKFGTTSSKFVNTAAGADDYIAFVVSGLTIGVTYTVSAWVNCPVFTSAAILNRGILIIDGVSNTTTTLTAATSGPTRLTATYTATTTLSYIRLYAPKGTTYWGGVQHEIGAFATPYIQTDGATATRAIAAVTAPSSLVTGTQGWWAARVKVGWSSASTSNYRAAAWLDAGNTQGYTLIWIAAGQWVMRRRLSSTNVDATYGTVAFSTGDTLTLVGKWGGGAVGISVNGGAFVTAAASAADPGVSTFAIGGNNLSSGAPAVAGSMLWFACGTGTLTDTDAATITTQAAAGTLLYPEDVDGVTGGRATTKAVCAMVTSTYQNEKFWILDPDTTGLSKGLLPRLRAELDVTTLPTTSSRTWTDITNYIRTLNYRGGGRNDELQRNQPGTLTAQLNNRTSYFDPTNTGGIGIKRSQWVRVRARWLTVEYDRWCGVIEDIHQQWPNAGKDAICTITCADAMKVVNLYDLVGATYSSELTSVRVATVATTVGLTSVIADTGISTLAAVTTPLSDNTLASTYLSEIEQTENGQIYATAAGKIRFESRHYRLLNCATSAGTIGDSTSEIPYREIEVNTDDAVVFNRVTVTPTNADGTAGTAQVATDSTSQGLYFVRPLDRTVRVSSTSEALSCAQYLIGRYKDPSPRVPMIEVLGRRYVAGWPAILAAINGTRFTVKRRGSNTISQDCHVEQIQETIDRPGGEWRTAYLLSPAIDETGWVVESSVLGVLGTTTVATY</sequence>
<reference evidence="3" key="1">
    <citation type="submission" date="2020-05" db="EMBL/GenBank/DDBJ databases">
        <authorList>
            <person name="Chiriac C."/>
            <person name="Salcher M."/>
            <person name="Ghai R."/>
            <person name="Kavagutti S V."/>
        </authorList>
    </citation>
    <scope>NUCLEOTIDE SEQUENCE</scope>
</reference>
<evidence type="ECO:0000313" key="3">
    <source>
        <dbReference type="EMBL" id="CAB4192123.1"/>
    </source>
</evidence>
<dbReference type="EMBL" id="LR797422">
    <property type="protein sequence ID" value="CAB4215430.1"/>
    <property type="molecule type" value="Genomic_DNA"/>
</dbReference>
<dbReference type="EMBL" id="LR797183">
    <property type="protein sequence ID" value="CAB4192123.1"/>
    <property type="molecule type" value="Genomic_DNA"/>
</dbReference>
<name>A0A6J5R5N0_9CAUD</name>
<protein>
    <submittedName>
        <fullName evidence="3">Uncharacterized protein</fullName>
    </submittedName>
</protein>
<dbReference type="Gene3D" id="2.60.120.260">
    <property type="entry name" value="Galactose-binding domain-like"/>
    <property type="match status" value="1"/>
</dbReference>
<gene>
    <name evidence="2" type="ORF">UFOVP1186_17</name>
    <name evidence="3" type="ORF">UFOVP1234_2</name>
    <name evidence="4" type="ORF">UFOVP1487_15</name>
    <name evidence="5" type="ORF">UFOVP1574_39</name>
    <name evidence="1" type="ORF">UFOVP959_7</name>
</gene>
<dbReference type="EMBL" id="LR798462">
    <property type="protein sequence ID" value="CAB5238947.1"/>
    <property type="molecule type" value="Genomic_DNA"/>
</dbReference>
<evidence type="ECO:0000313" key="1">
    <source>
        <dbReference type="EMBL" id="CAB4173729.1"/>
    </source>
</evidence>
<dbReference type="EMBL" id="LR797137">
    <property type="protein sequence ID" value="CAB4189314.1"/>
    <property type="molecule type" value="Genomic_DNA"/>
</dbReference>
<organism evidence="3">
    <name type="scientific">uncultured Caudovirales phage</name>
    <dbReference type="NCBI Taxonomy" id="2100421"/>
    <lineage>
        <taxon>Viruses</taxon>
        <taxon>Duplodnaviria</taxon>
        <taxon>Heunggongvirae</taxon>
        <taxon>Uroviricota</taxon>
        <taxon>Caudoviricetes</taxon>
        <taxon>Peduoviridae</taxon>
        <taxon>Maltschvirus</taxon>
        <taxon>Maltschvirus maltsch</taxon>
    </lineage>
</organism>